<dbReference type="AlphaFoldDB" id="A0ABD5W361"/>
<proteinExistence type="predicted"/>
<gene>
    <name evidence="1" type="ORF">ACFQQG_07150</name>
</gene>
<dbReference type="RefSeq" id="WP_382184801.1">
    <property type="nucleotide sequence ID" value="NZ_JBHSZI010000001.1"/>
</dbReference>
<reference evidence="1 2" key="1">
    <citation type="journal article" date="2019" name="Int. J. Syst. Evol. Microbiol.">
        <title>The Global Catalogue of Microorganisms (GCM) 10K type strain sequencing project: providing services to taxonomists for standard genome sequencing and annotation.</title>
        <authorList>
            <consortium name="The Broad Institute Genomics Platform"/>
            <consortium name="The Broad Institute Genome Sequencing Center for Infectious Disease"/>
            <person name="Wu L."/>
            <person name="Ma J."/>
        </authorList>
    </citation>
    <scope>NUCLEOTIDE SEQUENCE [LARGE SCALE GENOMIC DNA]</scope>
    <source>
        <strain evidence="1 2">JCM 30072</strain>
    </source>
</reference>
<dbReference type="InterPro" id="IPR058376">
    <property type="entry name" value="DUF8063"/>
</dbReference>
<keyword evidence="2" id="KW-1185">Reference proteome</keyword>
<evidence type="ECO:0000313" key="1">
    <source>
        <dbReference type="EMBL" id="MFC7057990.1"/>
    </source>
</evidence>
<accession>A0ABD5W361</accession>
<name>A0ABD5W361_9EURY</name>
<dbReference type="Proteomes" id="UP001596445">
    <property type="component" value="Unassembled WGS sequence"/>
</dbReference>
<comment type="caution">
    <text evidence="1">The sequence shown here is derived from an EMBL/GenBank/DDBJ whole genome shotgun (WGS) entry which is preliminary data.</text>
</comment>
<dbReference type="Pfam" id="PF26259">
    <property type="entry name" value="DUF8063"/>
    <property type="match status" value="1"/>
</dbReference>
<protein>
    <submittedName>
        <fullName evidence="1">Uncharacterized protein</fullName>
    </submittedName>
</protein>
<dbReference type="EMBL" id="JBHSZI010000001">
    <property type="protein sequence ID" value="MFC7057990.1"/>
    <property type="molecule type" value="Genomic_DNA"/>
</dbReference>
<evidence type="ECO:0000313" key="2">
    <source>
        <dbReference type="Proteomes" id="UP001596445"/>
    </source>
</evidence>
<organism evidence="1 2">
    <name type="scientific">Halovenus salina</name>
    <dbReference type="NCBI Taxonomy" id="1510225"/>
    <lineage>
        <taxon>Archaea</taxon>
        <taxon>Methanobacteriati</taxon>
        <taxon>Methanobacteriota</taxon>
        <taxon>Stenosarchaea group</taxon>
        <taxon>Halobacteria</taxon>
        <taxon>Halobacteriales</taxon>
        <taxon>Haloarculaceae</taxon>
        <taxon>Halovenus</taxon>
    </lineage>
</organism>
<sequence length="131" mass="14356">MIVNSTFNEETGTATVVLESDIPQQVTVTDAGAFSVGGSVERRTVRLQPRERVTVTLQVTEVNGRVGLGIETRSRLYAHIIEVPNHLFTTDPGWGTVRLVGFGSGLGVFGAVVAEVFRRKFWQKDNVRKVA</sequence>